<dbReference type="InterPro" id="IPR003495">
    <property type="entry name" value="CobW/HypB/UreG_nucleotide-bd"/>
</dbReference>
<dbReference type="AlphaFoldDB" id="A0A9W7GGR6"/>
<evidence type="ECO:0000313" key="3">
    <source>
        <dbReference type="Proteomes" id="UP001165065"/>
    </source>
</evidence>
<dbReference type="GO" id="GO:0005737">
    <property type="term" value="C:cytoplasm"/>
    <property type="evidence" value="ECO:0007669"/>
    <property type="project" value="TreeGrafter"/>
</dbReference>
<comment type="caution">
    <text evidence="2">The sequence shown here is derived from an EMBL/GenBank/DDBJ whole genome shotgun (WGS) entry which is preliminary data.</text>
</comment>
<gene>
    <name evidence="2" type="ORF">TrCOL_g5597</name>
</gene>
<reference evidence="3" key="1">
    <citation type="journal article" date="2023" name="Commun. Biol.">
        <title>Genome analysis of Parmales, the sister group of diatoms, reveals the evolutionary specialization of diatoms from phago-mixotrophs to photoautotrophs.</title>
        <authorList>
            <person name="Ban H."/>
            <person name="Sato S."/>
            <person name="Yoshikawa S."/>
            <person name="Yamada K."/>
            <person name="Nakamura Y."/>
            <person name="Ichinomiya M."/>
            <person name="Sato N."/>
            <person name="Blanc-Mathieu R."/>
            <person name="Endo H."/>
            <person name="Kuwata A."/>
            <person name="Ogata H."/>
        </authorList>
    </citation>
    <scope>NUCLEOTIDE SEQUENCE [LARGE SCALE GENOMIC DNA]</scope>
</reference>
<keyword evidence="3" id="KW-1185">Reference proteome</keyword>
<dbReference type="InterPro" id="IPR051316">
    <property type="entry name" value="Zinc-reg_GTPase_activator"/>
</dbReference>
<dbReference type="PANTHER" id="PTHR13748:SF62">
    <property type="entry name" value="COBW DOMAIN-CONTAINING PROTEIN"/>
    <property type="match status" value="1"/>
</dbReference>
<proteinExistence type="predicted"/>
<dbReference type="Proteomes" id="UP001165065">
    <property type="component" value="Unassembled WGS sequence"/>
</dbReference>
<protein>
    <recommendedName>
        <fullName evidence="1">CobW/HypB/UreG nucleotide-binding domain-containing protein</fullName>
    </recommendedName>
</protein>
<dbReference type="EMBL" id="BRYA01000216">
    <property type="protein sequence ID" value="GMI44436.1"/>
    <property type="molecule type" value="Genomic_DNA"/>
</dbReference>
<sequence>MKYLQLPSGCICCTVKGDLVLAIEKLCTDSKDVNKIIVECSGVSNPGEVAKLFWGDEGGDFKVMLNGVITFVDSGNFLKQIDKGDQVVREQVVMGDRVCVNKADVVEEGVLKEVERRVVEINSIAEIRRTVKGRCVGGSEEEEWWKWCLDIGGYGGGEGEGRFNWGKGVGVIEGGNDKGHLKGTGRHTVFVGEEGDGRSLHVDVEKLERWVGELLWKSGGEDVDERDGGEGYGSGDMKIYRIKGAFRGGGIRAYEEDDLGEEGGGGEEDMVHYRSQSTFIIQGVNDTFEIRKYLGSSGDGSGGGGGDGLKGGAAIVFIGGKLDKIKLEQGVRSCLLPGK</sequence>
<accession>A0A9W7GGR6</accession>
<dbReference type="Gene3D" id="3.40.50.300">
    <property type="entry name" value="P-loop containing nucleotide triphosphate hydrolases"/>
    <property type="match status" value="1"/>
</dbReference>
<dbReference type="Gene3D" id="3.30.1220.10">
    <property type="entry name" value="CobW-like, C-terminal domain"/>
    <property type="match status" value="1"/>
</dbReference>
<dbReference type="OrthoDB" id="258627at2759"/>
<dbReference type="InterPro" id="IPR027417">
    <property type="entry name" value="P-loop_NTPase"/>
</dbReference>
<dbReference type="InterPro" id="IPR036627">
    <property type="entry name" value="CobW-likC_sf"/>
</dbReference>
<name>A0A9W7GGR6_9STRA</name>
<dbReference type="SUPFAM" id="SSF52540">
    <property type="entry name" value="P-loop containing nucleoside triphosphate hydrolases"/>
    <property type="match status" value="1"/>
</dbReference>
<dbReference type="PANTHER" id="PTHR13748">
    <property type="entry name" value="COBW-RELATED"/>
    <property type="match status" value="1"/>
</dbReference>
<dbReference type="Pfam" id="PF02492">
    <property type="entry name" value="cobW"/>
    <property type="match status" value="1"/>
</dbReference>
<evidence type="ECO:0000313" key="2">
    <source>
        <dbReference type="EMBL" id="GMI44436.1"/>
    </source>
</evidence>
<organism evidence="2 3">
    <name type="scientific">Triparma columacea</name>
    <dbReference type="NCBI Taxonomy" id="722753"/>
    <lineage>
        <taxon>Eukaryota</taxon>
        <taxon>Sar</taxon>
        <taxon>Stramenopiles</taxon>
        <taxon>Ochrophyta</taxon>
        <taxon>Bolidophyceae</taxon>
        <taxon>Parmales</taxon>
        <taxon>Triparmaceae</taxon>
        <taxon>Triparma</taxon>
    </lineage>
</organism>
<evidence type="ECO:0000259" key="1">
    <source>
        <dbReference type="Pfam" id="PF02492"/>
    </source>
</evidence>
<feature type="domain" description="CobW/HypB/UreG nucleotide-binding" evidence="1">
    <location>
        <begin position="4"/>
        <end position="127"/>
    </location>
</feature>